<dbReference type="PANTHER" id="PTHR46910:SF5">
    <property type="entry name" value="ZN(II)2CYS6 TRANSCRIPTION FACTOR (EUROFUNG)"/>
    <property type="match status" value="1"/>
</dbReference>
<dbReference type="GO" id="GO:0006351">
    <property type="term" value="P:DNA-templated transcription"/>
    <property type="evidence" value="ECO:0007669"/>
    <property type="project" value="InterPro"/>
</dbReference>
<sequence>MDRAATKRAAATQQTCITTGFGQSHSGARQRVLISTQYEEKIDIIQQRLDGIEHLLSELLENSNKPVTDPPSCSTTLAHTFAPAFEEAAVPPGTPTRSTLAAQTLDVGAMVENTVKQTPSVRADPDVDAALSALHRMVQMHHQKPVASEIRFPDRETLPEASILGLPLVPLNVALPLLRGAKERPSPAFAATFNFMTLERFTEYCRAVYFATEPFTLSSFAIVNGGLYYMLTERACFDKSQHVREEYTEYRNLCAGNLRTAINSLGLLVSTCDESIEALLVGASYAIEVSRPSLAWRMSSTAAQICQELGYYSLYPKPSERDGHKINHELLGALYILDKGLALRLGRASALPDQDIVGTSSDTFVDMADLWQAIKHIWVQHAQVQGRIYDQLYSRQALLATPAERVRSAVNLAEATQRSMRQLMSLAERPENAVHGSASGDFANATGRRTLILAEVVCHLSTLTLIYRSIRESPRSSNVDTRPSSEYIKTARAAFHYHEELMVLFKGRLETQAYYIHWTLLFTPFTPLLIVFCHVFESLDPDDLHMLQNFTSSLEPVRHMSESIDQLHSVATTLYNVASSYLRARTKANEGPEAQMLDDSFTGYLNQLGLLPAPDEHYLSDARLISEPSQTMGAENWFSANLNLFGLLEGDFAVD</sequence>
<feature type="domain" description="Xylanolytic transcriptional activator regulatory" evidence="3">
    <location>
        <begin position="295"/>
        <end position="367"/>
    </location>
</feature>
<feature type="transmembrane region" description="Helical" evidence="2">
    <location>
        <begin position="515"/>
        <end position="536"/>
    </location>
</feature>
<gene>
    <name evidence="4" type="ORF">BN869_000006487_1</name>
</gene>
<dbReference type="GO" id="GO:0008270">
    <property type="term" value="F:zinc ion binding"/>
    <property type="evidence" value="ECO:0007669"/>
    <property type="project" value="InterPro"/>
</dbReference>
<dbReference type="EMBL" id="CDPU01000018">
    <property type="protein sequence ID" value="CEO50429.1"/>
    <property type="molecule type" value="Genomic_DNA"/>
</dbReference>
<evidence type="ECO:0000256" key="2">
    <source>
        <dbReference type="SAM" id="Phobius"/>
    </source>
</evidence>
<evidence type="ECO:0000259" key="3">
    <source>
        <dbReference type="SMART" id="SM00906"/>
    </source>
</evidence>
<protein>
    <recommendedName>
        <fullName evidence="3">Xylanolytic transcriptional activator regulatory domain-containing protein</fullName>
    </recommendedName>
</protein>
<dbReference type="AlphaFoldDB" id="A0A0B7JZP3"/>
<dbReference type="CDD" id="cd12148">
    <property type="entry name" value="fungal_TF_MHR"/>
    <property type="match status" value="1"/>
</dbReference>
<keyword evidence="2" id="KW-0472">Membrane</keyword>
<reference evidence="4" key="1">
    <citation type="submission" date="2015-01" db="EMBL/GenBank/DDBJ databases">
        <authorList>
            <person name="Durling Mikael"/>
        </authorList>
    </citation>
    <scope>NUCLEOTIDE SEQUENCE</scope>
</reference>
<dbReference type="InterPro" id="IPR007219">
    <property type="entry name" value="XnlR_reg_dom"/>
</dbReference>
<dbReference type="SMART" id="SM00906">
    <property type="entry name" value="Fungal_trans"/>
    <property type="match status" value="1"/>
</dbReference>
<dbReference type="InterPro" id="IPR050987">
    <property type="entry name" value="AtrR-like"/>
</dbReference>
<organism evidence="4">
    <name type="scientific">Bionectria ochroleuca</name>
    <name type="common">Gliocladium roseum</name>
    <dbReference type="NCBI Taxonomy" id="29856"/>
    <lineage>
        <taxon>Eukaryota</taxon>
        <taxon>Fungi</taxon>
        <taxon>Dikarya</taxon>
        <taxon>Ascomycota</taxon>
        <taxon>Pezizomycotina</taxon>
        <taxon>Sordariomycetes</taxon>
        <taxon>Hypocreomycetidae</taxon>
        <taxon>Hypocreales</taxon>
        <taxon>Bionectriaceae</taxon>
        <taxon>Clonostachys</taxon>
    </lineage>
</organism>
<keyword evidence="1" id="KW-0539">Nucleus</keyword>
<accession>A0A0B7JZP3</accession>
<proteinExistence type="predicted"/>
<name>A0A0B7JZP3_BIOOC</name>
<dbReference type="PANTHER" id="PTHR46910">
    <property type="entry name" value="TRANSCRIPTION FACTOR PDR1"/>
    <property type="match status" value="1"/>
</dbReference>
<evidence type="ECO:0000256" key="1">
    <source>
        <dbReference type="ARBA" id="ARBA00023242"/>
    </source>
</evidence>
<evidence type="ECO:0000313" key="4">
    <source>
        <dbReference type="EMBL" id="CEO50429.1"/>
    </source>
</evidence>
<keyword evidence="2" id="KW-0812">Transmembrane</keyword>
<dbReference type="GO" id="GO:0003700">
    <property type="term" value="F:DNA-binding transcription factor activity"/>
    <property type="evidence" value="ECO:0007669"/>
    <property type="project" value="InterPro"/>
</dbReference>
<keyword evidence="2" id="KW-1133">Transmembrane helix</keyword>
<dbReference type="GO" id="GO:0003677">
    <property type="term" value="F:DNA binding"/>
    <property type="evidence" value="ECO:0007669"/>
    <property type="project" value="InterPro"/>
</dbReference>